<dbReference type="Proteomes" id="UP000178485">
    <property type="component" value="Chromosome i"/>
</dbReference>
<dbReference type="SUPFAM" id="SSF55729">
    <property type="entry name" value="Acyl-CoA N-acyltransferases (Nat)"/>
    <property type="match status" value="1"/>
</dbReference>
<dbReference type="RefSeq" id="WP_071137237.1">
    <property type="nucleotide sequence ID" value="NZ_DUQN01000079.1"/>
</dbReference>
<accession>A0A1G4G8I6</accession>
<dbReference type="STRING" id="1642646.ING2E5A_2019"/>
<dbReference type="InterPro" id="IPR000182">
    <property type="entry name" value="GNAT_dom"/>
</dbReference>
<dbReference type="InterPro" id="IPR016181">
    <property type="entry name" value="Acyl_CoA_acyltransferase"/>
</dbReference>
<protein>
    <recommendedName>
        <fullName evidence="1">N-acetyltransferase domain-containing protein</fullName>
    </recommendedName>
</protein>
<evidence type="ECO:0000313" key="3">
    <source>
        <dbReference type="Proteomes" id="UP000178485"/>
    </source>
</evidence>
<evidence type="ECO:0000313" key="2">
    <source>
        <dbReference type="EMBL" id="SCM58835.1"/>
    </source>
</evidence>
<dbReference type="EMBL" id="LT608328">
    <property type="protein sequence ID" value="SCM58835.1"/>
    <property type="molecule type" value="Genomic_DNA"/>
</dbReference>
<organism evidence="2 3">
    <name type="scientific">Petrimonas mucosa</name>
    <dbReference type="NCBI Taxonomy" id="1642646"/>
    <lineage>
        <taxon>Bacteria</taxon>
        <taxon>Pseudomonadati</taxon>
        <taxon>Bacteroidota</taxon>
        <taxon>Bacteroidia</taxon>
        <taxon>Bacteroidales</taxon>
        <taxon>Dysgonomonadaceae</taxon>
        <taxon>Petrimonas</taxon>
    </lineage>
</organism>
<dbReference type="Pfam" id="PF00583">
    <property type="entry name" value="Acetyltransf_1"/>
    <property type="match status" value="1"/>
</dbReference>
<name>A0A1G4G8I6_9BACT</name>
<dbReference type="KEGG" id="pmuc:ING2E5A_2019"/>
<dbReference type="AlphaFoldDB" id="A0A1G4G8I6"/>
<sequence length="183" mass="22252">MEFLRIDQSDKKRWNRVWELYESSFPIAERRKMKDHLRACSDAHFHPVSAWEGGELIGLLFYWEWDQYRYLEYLAINPELRGHGFGSQLLRYLRDSEHTIILEIDPLVNELSVRRLQFYERAGFTLTPYRFVHLPYRLEGQPIELLILSYPKMITKEQHNDFLEFLETRVIIYCEGYPFNRQE</sequence>
<feature type="domain" description="N-acetyltransferase" evidence="1">
    <location>
        <begin position="4"/>
        <end position="144"/>
    </location>
</feature>
<dbReference type="CDD" id="cd04301">
    <property type="entry name" value="NAT_SF"/>
    <property type="match status" value="1"/>
</dbReference>
<proteinExistence type="predicted"/>
<gene>
    <name evidence="2" type="ORF">ING2E5A_2019</name>
</gene>
<dbReference type="PROSITE" id="PS51186">
    <property type="entry name" value="GNAT"/>
    <property type="match status" value="1"/>
</dbReference>
<dbReference type="Gene3D" id="3.40.630.30">
    <property type="match status" value="1"/>
</dbReference>
<dbReference type="GO" id="GO:0016747">
    <property type="term" value="F:acyltransferase activity, transferring groups other than amino-acyl groups"/>
    <property type="evidence" value="ECO:0007669"/>
    <property type="project" value="InterPro"/>
</dbReference>
<keyword evidence="3" id="KW-1185">Reference proteome</keyword>
<reference evidence="2 3" key="1">
    <citation type="submission" date="2016-08" db="EMBL/GenBank/DDBJ databases">
        <authorList>
            <person name="Seilhamer J.J."/>
        </authorList>
    </citation>
    <scope>NUCLEOTIDE SEQUENCE [LARGE SCALE GENOMIC DNA]</scope>
    <source>
        <strain evidence="2">ING2-E5A</strain>
    </source>
</reference>
<evidence type="ECO:0000259" key="1">
    <source>
        <dbReference type="PROSITE" id="PS51186"/>
    </source>
</evidence>